<evidence type="ECO:0008006" key="7">
    <source>
        <dbReference type="Google" id="ProtNLM"/>
    </source>
</evidence>
<dbReference type="STRING" id="866895.HBHAL_1603"/>
<organism evidence="5 6">
    <name type="scientific">Halobacillus halophilus (strain ATCC 35676 / DSM 2266 / JCM 20832 / KCTC 3685 / LMG 17431 / NBRC 102448 / NCIMB 2269)</name>
    <name type="common">Sporosarcina halophila</name>
    <dbReference type="NCBI Taxonomy" id="866895"/>
    <lineage>
        <taxon>Bacteria</taxon>
        <taxon>Bacillati</taxon>
        <taxon>Bacillota</taxon>
        <taxon>Bacilli</taxon>
        <taxon>Bacillales</taxon>
        <taxon>Bacillaceae</taxon>
        <taxon>Halobacillus</taxon>
    </lineage>
</organism>
<dbReference type="InterPro" id="IPR023158">
    <property type="entry name" value="YerB-like_sf"/>
</dbReference>
<feature type="region of interest" description="Disordered" evidence="1">
    <location>
        <begin position="23"/>
        <end position="52"/>
    </location>
</feature>
<sequence>MRRLTWMLLFGCVLMPLQACAGEAPQAPAPSPEAPDGVSTENETLEDDEDVFPLTGEPVEGKADHRVVSVMINNHTKARPQSGLSQADIVFEVLAEAQITRFLALFHSQLPDTIGPVRSARPYFNELASGFDALYVYHGASTAINRHVAESGLPYLDAAGYDNNGWLFERSTARKAPHNSYLLTQGIERFMKEKGYTTPGSIEALPFEKENIESAEGTPIDKVNVIYSERPEETVTYSVREADGNFERSSDGKPSVDHENGERLVVDNVWIVETRHTIIDSQGRRAIDLTSGGNGYLLRKGKIIEAEWKNVNGRILPYRDGRPIRFTPGKTWVNIIPEQARIETTYRK</sequence>
<dbReference type="InterPro" id="IPR021416">
    <property type="entry name" value="DUF3048_N"/>
</dbReference>
<keyword evidence="2" id="KW-0732">Signal</keyword>
<accession>I0JIK3</accession>
<evidence type="ECO:0000313" key="5">
    <source>
        <dbReference type="EMBL" id="CCG43971.1"/>
    </source>
</evidence>
<dbReference type="Proteomes" id="UP000007397">
    <property type="component" value="Chromosome"/>
</dbReference>
<dbReference type="RefSeq" id="WP_014641878.1">
    <property type="nucleotide sequence ID" value="NC_017668.1"/>
</dbReference>
<evidence type="ECO:0000256" key="1">
    <source>
        <dbReference type="SAM" id="MobiDB-lite"/>
    </source>
</evidence>
<dbReference type="AlphaFoldDB" id="I0JIK3"/>
<gene>
    <name evidence="5" type="ordered locus">HBHAL_1603</name>
</gene>
<dbReference type="KEGG" id="hhd:HBHAL_1603"/>
<dbReference type="Pfam" id="PF11258">
    <property type="entry name" value="DUF3048"/>
    <property type="match status" value="1"/>
</dbReference>
<evidence type="ECO:0000259" key="3">
    <source>
        <dbReference type="Pfam" id="PF11258"/>
    </source>
</evidence>
<keyword evidence="6" id="KW-1185">Reference proteome</keyword>
<feature type="signal peptide" evidence="2">
    <location>
        <begin position="1"/>
        <end position="21"/>
    </location>
</feature>
<dbReference type="InterPro" id="IPR035328">
    <property type="entry name" value="DUF3048_C"/>
</dbReference>
<evidence type="ECO:0000259" key="4">
    <source>
        <dbReference type="Pfam" id="PF17479"/>
    </source>
</evidence>
<dbReference type="SUPFAM" id="SSF159774">
    <property type="entry name" value="YerB-like"/>
    <property type="match status" value="1"/>
</dbReference>
<evidence type="ECO:0000313" key="6">
    <source>
        <dbReference type="Proteomes" id="UP000007397"/>
    </source>
</evidence>
<dbReference type="eggNOG" id="COG1470">
    <property type="taxonomic scope" value="Bacteria"/>
</dbReference>
<feature type="domain" description="DUF3048" evidence="4">
    <location>
        <begin position="225"/>
        <end position="333"/>
    </location>
</feature>
<name>I0JIK3_HALH3</name>
<dbReference type="Gene3D" id="3.50.90.10">
    <property type="entry name" value="YerB-like"/>
    <property type="match status" value="1"/>
</dbReference>
<dbReference type="PATRIC" id="fig|866895.3.peg.602"/>
<evidence type="ECO:0000256" key="2">
    <source>
        <dbReference type="SAM" id="SignalP"/>
    </source>
</evidence>
<feature type="chain" id="PRO_5003630312" description="Lipoprotein YerB" evidence="2">
    <location>
        <begin position="22"/>
        <end position="348"/>
    </location>
</feature>
<reference evidence="5 6" key="1">
    <citation type="journal article" date="2013" name="Environ. Microbiol.">
        <title>Chloride and organic osmolytes: a hybrid strategy to cope with elevated salinities by the moderately halophilic, chloride-dependent bacterium Halobacillus halophilus.</title>
        <authorList>
            <person name="Saum S.H."/>
            <person name="Pfeiffer F."/>
            <person name="Palm P."/>
            <person name="Rampp M."/>
            <person name="Schuster S.C."/>
            <person name="Muller V."/>
            <person name="Oesterhelt D."/>
        </authorList>
    </citation>
    <scope>NUCLEOTIDE SEQUENCE [LARGE SCALE GENOMIC DNA]</scope>
    <source>
        <strain evidence="6">ATCC 35676 / DSM 2266 / JCM 20832 / KCTC 3685 / LMG 17431 / NBRC 102448 / NCIMB 2269</strain>
    </source>
</reference>
<dbReference type="Pfam" id="PF17479">
    <property type="entry name" value="DUF3048_C"/>
    <property type="match status" value="1"/>
</dbReference>
<protein>
    <recommendedName>
        <fullName evidence="7">Lipoprotein YerB</fullName>
    </recommendedName>
</protein>
<feature type="domain" description="DUF3048" evidence="3">
    <location>
        <begin position="54"/>
        <end position="196"/>
    </location>
</feature>
<proteinExistence type="predicted"/>
<dbReference type="EMBL" id="HE717023">
    <property type="protein sequence ID" value="CCG43971.1"/>
    <property type="molecule type" value="Genomic_DNA"/>
</dbReference>
<dbReference type="HOGENOM" id="CLU_045984_0_0_9"/>